<evidence type="ECO:0000256" key="1">
    <source>
        <dbReference type="ARBA" id="ARBA00022679"/>
    </source>
</evidence>
<dbReference type="GO" id="GO:0016779">
    <property type="term" value="F:nucleotidyltransferase activity"/>
    <property type="evidence" value="ECO:0007669"/>
    <property type="project" value="UniProtKB-KW"/>
</dbReference>
<protein>
    <submittedName>
        <fullName evidence="3">Putative replicase</fullName>
    </submittedName>
</protein>
<evidence type="ECO:0000256" key="2">
    <source>
        <dbReference type="ARBA" id="ARBA00022695"/>
    </source>
</evidence>
<accession>A0A7T7K8T4</accession>
<reference evidence="3" key="1">
    <citation type="journal article" date="2020" name="Viruses">
        <title>Unmapped RNA Virus Diversity in Termites and their Symbionts.</title>
        <authorList>
            <person name="Lay C.L."/>
            <person name="Shi M."/>
            <person name="Bucek A."/>
            <person name="Bourguignon T."/>
            <person name="Lo N."/>
            <person name="Holmes E.C."/>
        </authorList>
    </citation>
    <scope>NUCLEOTIDE SEQUENCE</scope>
    <source>
        <strain evidence="3">MDW_12</strain>
    </source>
</reference>
<dbReference type="SUPFAM" id="SSF56672">
    <property type="entry name" value="DNA/RNA polymerases"/>
    <property type="match status" value="1"/>
</dbReference>
<dbReference type="InterPro" id="IPR043502">
    <property type="entry name" value="DNA/RNA_pol_sf"/>
</dbReference>
<name>A0A7T7K8T4_9VIRU</name>
<dbReference type="EMBL" id="MW052126">
    <property type="protein sequence ID" value="QQM16323.1"/>
    <property type="molecule type" value="Genomic_RNA"/>
</dbReference>
<sequence>MAQSSSTKSQGARSARARIVIPTSLASIRAKFYGGNRNVTLYKDWCRGYTEWLGSLGLIADTDSFERLMRTEINQFSGSTEDLRANLWMNSSPGTVQGDRKALKEGKSFKSYEEVLQPFISGWRSNHGATRLNQKGIDTLFTELESENVERFGPRSMWRGYPADGPAKVLALLDTKRVSPKLDVGALRETAAIMAEGVKSGSLQLRTYEDVTKAMSTDSAIEDPATMDPNTYSGVPFFKMGWRPTEGMSASEAAYSRDVLQYYLRKCKIEKDQLSKGELINYIAVLGNRHNVPRGLKPLESEKLKRVIWMMPKNNAMHWKTITVDALAQLRTYRLGPSRSLAHVAWEDIPVIDLELQRFMNYCEAKNLPILSMDFDGFDSTIVPDVWATIVEPWDRWTNSGKFISSLAKSTLWGLGLITPTEFFKPGISSLPSGSGDTNFVGSHYNKAVAIYGDLTRRWKLEGGSFMGDDSYGAGEGLDPDTYQEVASELGLVASASKQLYAKGQISYLHRLHMRGMLGGMYSSVRALNYSIALERLAIKPEWWNPYMQAIQVIAKLMNAAFNPAFEYLVKYVASGDRWRLGAVVSPQQVVSEAGHASAEILHDFSTINATVQDSDLGSWCRNVANRVLREGSYQLPLMGSPERFIEVYGQERVSNAEEKVGMSVKDIMRGKY</sequence>
<organism evidence="3">
    <name type="scientific">Katsystermes virus</name>
    <dbReference type="NCBI Taxonomy" id="2796601"/>
    <lineage>
        <taxon>Viruses</taxon>
        <taxon>Riboviria</taxon>
    </lineage>
</organism>
<evidence type="ECO:0000313" key="3">
    <source>
        <dbReference type="EMBL" id="QQM16323.1"/>
    </source>
</evidence>
<keyword evidence="2" id="KW-0548">Nucleotidyltransferase</keyword>
<reference evidence="3" key="2">
    <citation type="submission" date="2020-09" db="EMBL/GenBank/DDBJ databases">
        <authorList>
            <person name="Le Lay C."/>
            <person name="Shi M."/>
            <person name="Bucek A."/>
            <person name="Bourguignon T."/>
            <person name="Lo N."/>
            <person name="Holmes E.C."/>
        </authorList>
    </citation>
    <scope>NUCLEOTIDE SEQUENCE</scope>
    <source>
        <strain evidence="3">MDW_12</strain>
    </source>
</reference>
<keyword evidence="1" id="KW-0808">Transferase</keyword>
<proteinExistence type="predicted"/>